<comment type="caution">
    <text evidence="2">The sequence shown here is derived from an EMBL/GenBank/DDBJ whole genome shotgun (WGS) entry which is preliminary data.</text>
</comment>
<evidence type="ECO:0000313" key="3">
    <source>
        <dbReference type="Proteomes" id="UP000052268"/>
    </source>
</evidence>
<gene>
    <name evidence="2" type="ORF">V474_09615</name>
</gene>
<keyword evidence="3" id="KW-1185">Reference proteome</keyword>
<name>A0A0J8B0X5_9SPHN</name>
<accession>A0A0J8B0X5</accession>
<organism evidence="2 3">
    <name type="scientific">Novosphingobium barchaimii LL02</name>
    <dbReference type="NCBI Taxonomy" id="1114963"/>
    <lineage>
        <taxon>Bacteria</taxon>
        <taxon>Pseudomonadati</taxon>
        <taxon>Pseudomonadota</taxon>
        <taxon>Alphaproteobacteria</taxon>
        <taxon>Sphingomonadales</taxon>
        <taxon>Sphingomonadaceae</taxon>
        <taxon>Novosphingobium</taxon>
    </lineage>
</organism>
<protein>
    <submittedName>
        <fullName evidence="2">Uncharacterized protein</fullName>
    </submittedName>
</protein>
<dbReference type="EMBL" id="JACU01000002">
    <property type="protein sequence ID" value="KMS60030.1"/>
    <property type="molecule type" value="Genomic_DNA"/>
</dbReference>
<feature type="signal peptide" evidence="1">
    <location>
        <begin position="1"/>
        <end position="16"/>
    </location>
</feature>
<evidence type="ECO:0000256" key="1">
    <source>
        <dbReference type="SAM" id="SignalP"/>
    </source>
</evidence>
<dbReference type="Proteomes" id="UP000052268">
    <property type="component" value="Unassembled WGS sequence"/>
</dbReference>
<dbReference type="AlphaFoldDB" id="A0A0J8B0X5"/>
<dbReference type="OrthoDB" id="7509600at2"/>
<proteinExistence type="predicted"/>
<reference evidence="2 3" key="1">
    <citation type="journal article" date="2015" name="G3 (Bethesda)">
        <title>Insights into Ongoing Evolution of the Hexachlorocyclohexane Catabolic Pathway from Comparative Genomics of Ten Sphingomonadaceae Strains.</title>
        <authorList>
            <person name="Pearce S.L."/>
            <person name="Oakeshott J.G."/>
            <person name="Pandey G."/>
        </authorList>
    </citation>
    <scope>NUCLEOTIDE SEQUENCE [LARGE SCALE GENOMIC DNA]</scope>
    <source>
        <strain evidence="2 3">LL02</strain>
    </source>
</reference>
<dbReference type="PATRIC" id="fig|1114963.3.peg.825"/>
<dbReference type="RefSeq" id="WP_059150216.1">
    <property type="nucleotide sequence ID" value="NZ_KQ130452.1"/>
</dbReference>
<evidence type="ECO:0000313" key="2">
    <source>
        <dbReference type="EMBL" id="KMS60030.1"/>
    </source>
</evidence>
<sequence length="93" mass="9835">MITALLLLSTALGAAAAPDGDKSQDRRKCEYVIQRAAEKSARQPQAISPSPPLLLSAVEKRVQGCPVLVEAGTGRMIEPPVFNDGPARRSPAQ</sequence>
<feature type="chain" id="PRO_5005294166" evidence="1">
    <location>
        <begin position="17"/>
        <end position="93"/>
    </location>
</feature>
<keyword evidence="1" id="KW-0732">Signal</keyword>